<dbReference type="RefSeq" id="WP_182458415.1">
    <property type="nucleotide sequence ID" value="NZ_CP059732.1"/>
</dbReference>
<name>A0A7G5GQN8_9BACT</name>
<gene>
    <name evidence="3" type="ORF">H3H32_24855</name>
</gene>
<evidence type="ECO:0000256" key="2">
    <source>
        <dbReference type="SAM" id="SignalP"/>
    </source>
</evidence>
<dbReference type="Proteomes" id="UP000515369">
    <property type="component" value="Chromosome"/>
</dbReference>
<feature type="compositionally biased region" description="Basic and acidic residues" evidence="1">
    <location>
        <begin position="121"/>
        <end position="141"/>
    </location>
</feature>
<evidence type="ECO:0000256" key="1">
    <source>
        <dbReference type="SAM" id="MobiDB-lite"/>
    </source>
</evidence>
<keyword evidence="2" id="KW-0732">Signal</keyword>
<keyword evidence="4" id="KW-1185">Reference proteome</keyword>
<protein>
    <submittedName>
        <fullName evidence="3">PepSY-like domain-containing protein</fullName>
    </submittedName>
</protein>
<feature type="signal peptide" evidence="2">
    <location>
        <begin position="1"/>
        <end position="19"/>
    </location>
</feature>
<dbReference type="KEGG" id="sfol:H3H32_24855"/>
<evidence type="ECO:0000313" key="4">
    <source>
        <dbReference type="Proteomes" id="UP000515369"/>
    </source>
</evidence>
<sequence>MKTLLVFSCGMALVVGLNACNKTAVDPTADASARTSGVSSTSVTGPHSLTTVDVSSLPAAVTTYITTNYAGATIKDARKDAAGNFLVAITVNSSLKLLLFKADGTFVKEAEMRFGHAPGDSARHHAPGDSAHHHMPGDSTHRPKPTVGDTTHHPRPGGIGADLTEVAVSSLPAAITTYITSNYAGATINKAAQEKTTSDYIVSITTSGKKRGVLLFGSDGTFKKALIGK</sequence>
<proteinExistence type="predicted"/>
<dbReference type="EMBL" id="CP059732">
    <property type="protein sequence ID" value="QMW01180.1"/>
    <property type="molecule type" value="Genomic_DNA"/>
</dbReference>
<reference evidence="3 4" key="1">
    <citation type="submission" date="2020-07" db="EMBL/GenBank/DDBJ databases">
        <title>Spirosoma foliorum sp. nov., isolated from the leaves on the Nejang mountain Korea, Republic of.</title>
        <authorList>
            <person name="Ho H."/>
            <person name="Lee Y.-J."/>
            <person name="Nurcahyanto D.-A."/>
            <person name="Kim S.-G."/>
        </authorList>
    </citation>
    <scope>NUCLEOTIDE SEQUENCE [LARGE SCALE GENOMIC DNA]</scope>
    <source>
        <strain evidence="3 4">PL0136</strain>
    </source>
</reference>
<feature type="region of interest" description="Disordered" evidence="1">
    <location>
        <begin position="117"/>
        <end position="160"/>
    </location>
</feature>
<organism evidence="3 4">
    <name type="scientific">Spirosoma foliorum</name>
    <dbReference type="NCBI Taxonomy" id="2710596"/>
    <lineage>
        <taxon>Bacteria</taxon>
        <taxon>Pseudomonadati</taxon>
        <taxon>Bacteroidota</taxon>
        <taxon>Cytophagia</taxon>
        <taxon>Cytophagales</taxon>
        <taxon>Cytophagaceae</taxon>
        <taxon>Spirosoma</taxon>
    </lineage>
</organism>
<feature type="chain" id="PRO_5029012678" evidence="2">
    <location>
        <begin position="20"/>
        <end position="229"/>
    </location>
</feature>
<dbReference type="AlphaFoldDB" id="A0A7G5GQN8"/>
<dbReference type="Gene3D" id="3.40.1420.30">
    <property type="match status" value="2"/>
</dbReference>
<evidence type="ECO:0000313" key="3">
    <source>
        <dbReference type="EMBL" id="QMW01180.1"/>
    </source>
</evidence>
<accession>A0A7G5GQN8</accession>
<dbReference type="SUPFAM" id="SSF160574">
    <property type="entry name" value="BT0923-like"/>
    <property type="match status" value="2"/>
</dbReference>